<reference evidence="19 20" key="1">
    <citation type="journal article" date="2016" name="Environ. Microbiol.">
        <title>Genomic resolution of a cold subsurface aquifer community provides metabolic insights for novel microbes adapted to high CO concentrations.</title>
        <authorList>
            <person name="Probst A.J."/>
            <person name="Castelle C.J."/>
            <person name="Singh A."/>
            <person name="Brown C.T."/>
            <person name="Anantharaman K."/>
            <person name="Sharon I."/>
            <person name="Hug L.A."/>
            <person name="Burstein D."/>
            <person name="Emerson J.B."/>
            <person name="Thomas B.C."/>
            <person name="Banfield J.F."/>
        </authorList>
    </citation>
    <scope>NUCLEOTIDE SEQUENCE [LARGE SCALE GENOMIC DNA]</scope>
    <source>
        <strain evidence="19">CG2_30_54_11</strain>
    </source>
</reference>
<dbReference type="GO" id="GO:0006556">
    <property type="term" value="P:S-adenosylmethionine biosynthetic process"/>
    <property type="evidence" value="ECO:0007669"/>
    <property type="project" value="UniProtKB-UniRule"/>
</dbReference>
<keyword evidence="8 14" id="KW-0479">Metal-binding</keyword>
<comment type="pathway">
    <text evidence="3">Amino-acid biosynthesis; S-adenosyl-L-methionine biosynthesis; S-adenosyl-L-methionine from L-methionine: step 1/1.</text>
</comment>
<comment type="cofactor">
    <cofactor evidence="1">
        <name>Mg(2+)</name>
        <dbReference type="ChEBI" id="CHEBI:18420"/>
    </cofactor>
</comment>
<dbReference type="GO" id="GO:0005524">
    <property type="term" value="F:ATP binding"/>
    <property type="evidence" value="ECO:0007669"/>
    <property type="project" value="UniProtKB-KW"/>
</dbReference>
<dbReference type="Gene3D" id="3.30.300.10">
    <property type="match status" value="3"/>
</dbReference>
<keyword evidence="6" id="KW-0554">One-carbon metabolism</keyword>
<dbReference type="Proteomes" id="UP000183245">
    <property type="component" value="Unassembled WGS sequence"/>
</dbReference>
<dbReference type="PROSITE" id="PS00377">
    <property type="entry name" value="ADOMET_SYNTHASE_2"/>
    <property type="match status" value="1"/>
</dbReference>
<evidence type="ECO:0000256" key="1">
    <source>
        <dbReference type="ARBA" id="ARBA00001946"/>
    </source>
</evidence>
<evidence type="ECO:0000313" key="20">
    <source>
        <dbReference type="Proteomes" id="UP000183245"/>
    </source>
</evidence>
<sequence length="373" mass="40327">MNYDLFASESVAAGHPDKICDQISDAVVDAVLTRDSMGRVGVECLAAHEHLTMAGEVTTRAEVDFSAIARGVIADLGYTHPEYHFTDRSPISVQIHQQSPDISCGVDSGGAGDQGMMFGYACNETPQLMPMPITLSHALVRGMDTARNEKTIDCLRPDGKSEVVVLYENGRPVAVERVILAVPHKPSTSRSELREALFEQVVKRVMAEYQFDVSMDNLVVNGTGVWNIGGPSSDSGLTGRKIIVDTYGGMGRHGGGCFSGKDPTKVDRSAAYAARFIAKNIVAHGLADRCEVSVVYVIGHRYPVARAIDTFGTAKADKEQIEAFAWDLLDLSVKGIIDGLSLTKPIYRSTAAYGHFGRPEFPWERVVGETSDG</sequence>
<evidence type="ECO:0000256" key="8">
    <source>
        <dbReference type="ARBA" id="ARBA00022723"/>
    </source>
</evidence>
<accession>A0A1J5J2L0</accession>
<evidence type="ECO:0000256" key="15">
    <source>
        <dbReference type="RuleBase" id="RU004462"/>
    </source>
</evidence>
<keyword evidence="11 14" id="KW-0460">Magnesium</keyword>
<comment type="similarity">
    <text evidence="4 15">Belongs to the AdoMet synthase family.</text>
</comment>
<evidence type="ECO:0000313" key="19">
    <source>
        <dbReference type="EMBL" id="OIP98774.1"/>
    </source>
</evidence>
<evidence type="ECO:0000259" key="16">
    <source>
        <dbReference type="Pfam" id="PF00438"/>
    </source>
</evidence>
<dbReference type="EMBL" id="MNZT01000021">
    <property type="protein sequence ID" value="OIP98774.1"/>
    <property type="molecule type" value="Genomic_DNA"/>
</dbReference>
<protein>
    <recommendedName>
        <fullName evidence="5 13">Methionine adenosyltransferase</fullName>
        <ecNumber evidence="5 13">2.5.1.6</ecNumber>
    </recommendedName>
</protein>
<dbReference type="NCBIfam" id="TIGR01034">
    <property type="entry name" value="metK"/>
    <property type="match status" value="1"/>
</dbReference>
<dbReference type="InterPro" id="IPR022629">
    <property type="entry name" value="S-AdoMet_synt_central"/>
</dbReference>
<dbReference type="GO" id="GO:0046872">
    <property type="term" value="F:metal ion binding"/>
    <property type="evidence" value="ECO:0007669"/>
    <property type="project" value="UniProtKB-KW"/>
</dbReference>
<comment type="caution">
    <text evidence="19">The sequence shown here is derived from an EMBL/GenBank/DDBJ whole genome shotgun (WGS) entry which is preliminary data.</text>
</comment>
<evidence type="ECO:0000256" key="9">
    <source>
        <dbReference type="ARBA" id="ARBA00022741"/>
    </source>
</evidence>
<proteinExistence type="inferred from homology"/>
<dbReference type="GO" id="GO:0004478">
    <property type="term" value="F:methionine adenosyltransferase activity"/>
    <property type="evidence" value="ECO:0007669"/>
    <property type="project" value="UniProtKB-UniRule"/>
</dbReference>
<evidence type="ECO:0000256" key="14">
    <source>
        <dbReference type="RuleBase" id="RU000542"/>
    </source>
</evidence>
<evidence type="ECO:0000256" key="3">
    <source>
        <dbReference type="ARBA" id="ARBA00005224"/>
    </source>
</evidence>
<dbReference type="CDD" id="cd18079">
    <property type="entry name" value="S-AdoMet_synt"/>
    <property type="match status" value="1"/>
</dbReference>
<dbReference type="Pfam" id="PF00438">
    <property type="entry name" value="S-AdoMet_synt_N"/>
    <property type="match status" value="1"/>
</dbReference>
<dbReference type="EC" id="2.5.1.6" evidence="5 13"/>
<dbReference type="STRING" id="1817892.AUK40_01115"/>
<evidence type="ECO:0000256" key="7">
    <source>
        <dbReference type="ARBA" id="ARBA00022679"/>
    </source>
</evidence>
<keyword evidence="10" id="KW-0067">ATP-binding</keyword>
<dbReference type="AlphaFoldDB" id="A0A1J5J2L0"/>
<gene>
    <name evidence="19" type="ORF">AUK40_01115</name>
</gene>
<dbReference type="Pfam" id="PF02772">
    <property type="entry name" value="S-AdoMet_synt_M"/>
    <property type="match status" value="1"/>
</dbReference>
<dbReference type="InterPro" id="IPR022636">
    <property type="entry name" value="S-AdoMet_synthetase_sfam"/>
</dbReference>
<dbReference type="PANTHER" id="PTHR11964">
    <property type="entry name" value="S-ADENOSYLMETHIONINE SYNTHETASE"/>
    <property type="match status" value="1"/>
</dbReference>
<evidence type="ECO:0000256" key="13">
    <source>
        <dbReference type="NCBIfam" id="TIGR01034"/>
    </source>
</evidence>
<name>A0A1J5J2L0_9BACT</name>
<dbReference type="InterPro" id="IPR022631">
    <property type="entry name" value="ADOMET_SYNTHASE_CS"/>
</dbReference>
<evidence type="ECO:0000256" key="12">
    <source>
        <dbReference type="ARBA" id="ARBA00022958"/>
    </source>
</evidence>
<dbReference type="InterPro" id="IPR002133">
    <property type="entry name" value="S-AdoMet_synthetase"/>
</dbReference>
<evidence type="ECO:0000259" key="18">
    <source>
        <dbReference type="Pfam" id="PF02773"/>
    </source>
</evidence>
<evidence type="ECO:0000259" key="17">
    <source>
        <dbReference type="Pfam" id="PF02772"/>
    </source>
</evidence>
<dbReference type="InterPro" id="IPR022628">
    <property type="entry name" value="S-AdoMet_synt_N"/>
</dbReference>
<keyword evidence="9" id="KW-0547">Nucleotide-binding</keyword>
<organism evidence="19 20">
    <name type="scientific">Candidatus Wirthbacteria bacterium CG2_30_54_11</name>
    <dbReference type="NCBI Taxonomy" id="1817892"/>
    <lineage>
        <taxon>Bacteria</taxon>
        <taxon>Candidatus Wirthbacteria</taxon>
    </lineage>
</organism>
<comment type="subunit">
    <text evidence="14">Homotetramer.</text>
</comment>
<evidence type="ECO:0000256" key="4">
    <source>
        <dbReference type="ARBA" id="ARBA00009685"/>
    </source>
</evidence>
<evidence type="ECO:0000256" key="11">
    <source>
        <dbReference type="ARBA" id="ARBA00022842"/>
    </source>
</evidence>
<comment type="subcellular location">
    <subcellularLocation>
        <location evidence="14">Cytoplasm</location>
    </subcellularLocation>
</comment>
<evidence type="ECO:0000256" key="6">
    <source>
        <dbReference type="ARBA" id="ARBA00022563"/>
    </source>
</evidence>
<dbReference type="UniPathway" id="UPA00315">
    <property type="reaction ID" value="UER00080"/>
</dbReference>
<feature type="domain" description="S-adenosylmethionine synthetase N-terminal" evidence="16">
    <location>
        <begin position="5"/>
        <end position="100"/>
    </location>
</feature>
<feature type="domain" description="S-adenosylmethionine synthetase C-terminal" evidence="18">
    <location>
        <begin position="228"/>
        <end position="365"/>
    </location>
</feature>
<comment type="cofactor">
    <cofactor evidence="2">
        <name>K(+)</name>
        <dbReference type="ChEBI" id="CHEBI:29103"/>
    </cofactor>
</comment>
<dbReference type="PIRSF" id="PIRSF000497">
    <property type="entry name" value="MAT"/>
    <property type="match status" value="1"/>
</dbReference>
<dbReference type="InterPro" id="IPR022630">
    <property type="entry name" value="S-AdoMet_synt_C"/>
</dbReference>
<dbReference type="GO" id="GO:0006730">
    <property type="term" value="P:one-carbon metabolic process"/>
    <property type="evidence" value="ECO:0007669"/>
    <property type="project" value="UniProtKB-KW"/>
</dbReference>
<keyword evidence="7 19" id="KW-0808">Transferase</keyword>
<dbReference type="PROSITE" id="PS00376">
    <property type="entry name" value="ADOMET_SYNTHASE_1"/>
    <property type="match status" value="1"/>
</dbReference>
<evidence type="ECO:0000256" key="5">
    <source>
        <dbReference type="ARBA" id="ARBA00012828"/>
    </source>
</evidence>
<evidence type="ECO:0000256" key="10">
    <source>
        <dbReference type="ARBA" id="ARBA00022840"/>
    </source>
</evidence>
<dbReference type="SUPFAM" id="SSF55973">
    <property type="entry name" value="S-adenosylmethionine synthetase"/>
    <property type="match status" value="3"/>
</dbReference>
<dbReference type="Pfam" id="PF02773">
    <property type="entry name" value="S-AdoMet_synt_C"/>
    <property type="match status" value="1"/>
</dbReference>
<feature type="domain" description="S-adenosylmethionine synthetase central" evidence="17">
    <location>
        <begin position="110"/>
        <end position="224"/>
    </location>
</feature>
<keyword evidence="12 14" id="KW-0630">Potassium</keyword>
<dbReference type="GO" id="GO:0005737">
    <property type="term" value="C:cytoplasm"/>
    <property type="evidence" value="ECO:0007669"/>
    <property type="project" value="UniProtKB-SubCell"/>
</dbReference>
<evidence type="ECO:0000256" key="2">
    <source>
        <dbReference type="ARBA" id="ARBA00001958"/>
    </source>
</evidence>